<reference evidence="13 14" key="2">
    <citation type="journal article" date="2014" name="PLoS ONE">
        <title>Evolution of mitochondria reconstructed from the energy metabolism of living bacteria.</title>
        <authorList>
            <person name="Degli Esposti M."/>
            <person name="Chouaia B."/>
            <person name="Comandatore F."/>
            <person name="Crotti E."/>
            <person name="Sassera D."/>
            <person name="Lievens P.M."/>
            <person name="Daffonchio D."/>
            <person name="Bandi C."/>
        </authorList>
    </citation>
    <scope>NUCLEOTIDE SEQUENCE [LARGE SCALE GENOMIC DNA]</scope>
    <source>
        <strain evidence="13 14">SF2.1</strain>
    </source>
</reference>
<evidence type="ECO:0000256" key="5">
    <source>
        <dbReference type="ARBA" id="ARBA00022597"/>
    </source>
</evidence>
<keyword evidence="7 11" id="KW-1133">Transmembrane helix</keyword>
<evidence type="ECO:0000256" key="2">
    <source>
        <dbReference type="ARBA" id="ARBA00010992"/>
    </source>
</evidence>
<feature type="transmembrane region" description="Helical" evidence="11">
    <location>
        <begin position="88"/>
        <end position="107"/>
    </location>
</feature>
<feature type="domain" description="Major facilitator superfamily (MFS) profile" evidence="12">
    <location>
        <begin position="23"/>
        <end position="456"/>
    </location>
</feature>
<evidence type="ECO:0000256" key="11">
    <source>
        <dbReference type="SAM" id="Phobius"/>
    </source>
</evidence>
<evidence type="ECO:0000313" key="14">
    <source>
        <dbReference type="Proteomes" id="UP000027583"/>
    </source>
</evidence>
<protein>
    <submittedName>
        <fullName evidence="13">Major myo-inositol transporter IolT</fullName>
    </submittedName>
</protein>
<keyword evidence="5" id="KW-0762">Sugar transport</keyword>
<dbReference type="RefSeq" id="WP_035443865.1">
    <property type="nucleotide sequence ID" value="NZ_CBLX010000003.1"/>
</dbReference>
<proteinExistence type="inferred from homology"/>
<evidence type="ECO:0000256" key="8">
    <source>
        <dbReference type="ARBA" id="ARBA00023136"/>
    </source>
</evidence>
<dbReference type="AlphaFoldDB" id="A0A060QG61"/>
<feature type="region of interest" description="Disordered" evidence="10">
    <location>
        <begin position="471"/>
        <end position="492"/>
    </location>
</feature>
<keyword evidence="4" id="KW-1003">Cell membrane</keyword>
<dbReference type="InterPro" id="IPR020846">
    <property type="entry name" value="MFS_dom"/>
</dbReference>
<dbReference type="EMBL" id="CBLX010000003">
    <property type="protein sequence ID" value="CDG38226.1"/>
    <property type="molecule type" value="Genomic_DNA"/>
</dbReference>
<dbReference type="InterPro" id="IPR036259">
    <property type="entry name" value="MFS_trans_sf"/>
</dbReference>
<feature type="transmembrane region" description="Helical" evidence="11">
    <location>
        <begin position="20"/>
        <end position="41"/>
    </location>
</feature>
<dbReference type="Proteomes" id="UP000027583">
    <property type="component" value="Unassembled WGS sequence"/>
</dbReference>
<keyword evidence="3 9" id="KW-0813">Transport</keyword>
<dbReference type="FunFam" id="1.20.1250.20:FF:000122">
    <property type="entry name" value="D-xylose transporter XylE"/>
    <property type="match status" value="1"/>
</dbReference>
<feature type="transmembrane region" description="Helical" evidence="11">
    <location>
        <begin position="265"/>
        <end position="288"/>
    </location>
</feature>
<comment type="caution">
    <text evidence="13">The sequence shown here is derived from an EMBL/GenBank/DDBJ whole genome shotgun (WGS) entry which is preliminary data.</text>
</comment>
<gene>
    <name evidence="13" type="ORF">ASAP_0181</name>
</gene>
<dbReference type="SUPFAM" id="SSF103473">
    <property type="entry name" value="MFS general substrate transporter"/>
    <property type="match status" value="1"/>
</dbReference>
<dbReference type="eggNOG" id="COG2814">
    <property type="taxonomic scope" value="Bacteria"/>
</dbReference>
<feature type="transmembrane region" description="Helical" evidence="11">
    <location>
        <begin position="359"/>
        <end position="383"/>
    </location>
</feature>
<dbReference type="InterPro" id="IPR005829">
    <property type="entry name" value="Sugar_transporter_CS"/>
</dbReference>
<comment type="similarity">
    <text evidence="2 9">Belongs to the major facilitator superfamily. Sugar transporter (TC 2.A.1.1) family.</text>
</comment>
<feature type="transmembrane region" description="Helical" evidence="11">
    <location>
        <begin position="182"/>
        <end position="204"/>
    </location>
</feature>
<dbReference type="CDD" id="cd17359">
    <property type="entry name" value="MFS_XylE_like"/>
    <property type="match status" value="1"/>
</dbReference>
<feature type="transmembrane region" description="Helical" evidence="11">
    <location>
        <begin position="61"/>
        <end position="81"/>
    </location>
</feature>
<feature type="transmembrane region" description="Helical" evidence="11">
    <location>
        <begin position="147"/>
        <end position="170"/>
    </location>
</feature>
<feature type="transmembrane region" description="Helical" evidence="11">
    <location>
        <begin position="308"/>
        <end position="326"/>
    </location>
</feature>
<feature type="transmembrane region" description="Helical" evidence="11">
    <location>
        <begin position="113"/>
        <end position="135"/>
    </location>
</feature>
<evidence type="ECO:0000256" key="1">
    <source>
        <dbReference type="ARBA" id="ARBA00004651"/>
    </source>
</evidence>
<dbReference type="GO" id="GO:0005886">
    <property type="term" value="C:plasma membrane"/>
    <property type="evidence" value="ECO:0007669"/>
    <property type="project" value="UniProtKB-SubCell"/>
</dbReference>
<evidence type="ECO:0000256" key="10">
    <source>
        <dbReference type="SAM" id="MobiDB-lite"/>
    </source>
</evidence>
<dbReference type="PROSITE" id="PS50850">
    <property type="entry name" value="MFS"/>
    <property type="match status" value="1"/>
</dbReference>
<reference evidence="13 14" key="1">
    <citation type="journal article" date="2014" name="Genome Biol. Evol.">
        <title>Acetic acid bacteria genomes reveal functional traits for adaptation to life in insect guts.</title>
        <authorList>
            <person name="Chouaia B."/>
            <person name="Gaiarsa S."/>
            <person name="Crotti E."/>
            <person name="Comandatore F."/>
            <person name="Degli Esposti M."/>
            <person name="Ricci I."/>
            <person name="Alma A."/>
            <person name="Favia G."/>
            <person name="Bandi C."/>
            <person name="Daffonchio D."/>
        </authorList>
    </citation>
    <scope>NUCLEOTIDE SEQUENCE [LARGE SCALE GENOMIC DNA]</scope>
    <source>
        <strain evidence="13 14">SF2.1</strain>
    </source>
</reference>
<evidence type="ECO:0000256" key="4">
    <source>
        <dbReference type="ARBA" id="ARBA00022475"/>
    </source>
</evidence>
<feature type="transmembrane region" description="Helical" evidence="11">
    <location>
        <begin position="333"/>
        <end position="353"/>
    </location>
</feature>
<dbReference type="InterPro" id="IPR003663">
    <property type="entry name" value="Sugar/inositol_transpt"/>
</dbReference>
<keyword evidence="8 11" id="KW-0472">Membrane</keyword>
<dbReference type="InterPro" id="IPR050814">
    <property type="entry name" value="Myo-inositol_Transporter"/>
</dbReference>
<comment type="subcellular location">
    <subcellularLocation>
        <location evidence="1">Cell membrane</location>
        <topology evidence="1">Multi-pass membrane protein</topology>
    </subcellularLocation>
</comment>
<dbReference type="GO" id="GO:0022857">
    <property type="term" value="F:transmembrane transporter activity"/>
    <property type="evidence" value="ECO:0007669"/>
    <property type="project" value="InterPro"/>
</dbReference>
<evidence type="ECO:0000259" key="12">
    <source>
        <dbReference type="PROSITE" id="PS50850"/>
    </source>
</evidence>
<organism evidence="13 14">
    <name type="scientific">Asaia bogorensis</name>
    <dbReference type="NCBI Taxonomy" id="91915"/>
    <lineage>
        <taxon>Bacteria</taxon>
        <taxon>Pseudomonadati</taxon>
        <taxon>Pseudomonadota</taxon>
        <taxon>Alphaproteobacteria</taxon>
        <taxon>Acetobacterales</taxon>
        <taxon>Acetobacteraceae</taxon>
        <taxon>Asaia</taxon>
    </lineage>
</organism>
<dbReference type="PROSITE" id="PS00217">
    <property type="entry name" value="SUGAR_TRANSPORT_2"/>
    <property type="match status" value="1"/>
</dbReference>
<dbReference type="PRINTS" id="PR00171">
    <property type="entry name" value="SUGRTRNSPORT"/>
</dbReference>
<feature type="transmembrane region" description="Helical" evidence="11">
    <location>
        <begin position="395"/>
        <end position="415"/>
    </location>
</feature>
<keyword evidence="6 11" id="KW-0812">Transmembrane</keyword>
<feature type="transmembrane region" description="Helical" evidence="11">
    <location>
        <begin position="427"/>
        <end position="452"/>
    </location>
</feature>
<dbReference type="PANTHER" id="PTHR48020">
    <property type="entry name" value="PROTON MYO-INOSITOL COTRANSPORTER"/>
    <property type="match status" value="1"/>
</dbReference>
<dbReference type="Gene3D" id="1.20.1250.20">
    <property type="entry name" value="MFS general substrate transporter like domains"/>
    <property type="match status" value="2"/>
</dbReference>
<evidence type="ECO:0000256" key="3">
    <source>
        <dbReference type="ARBA" id="ARBA00022448"/>
    </source>
</evidence>
<dbReference type="InterPro" id="IPR005828">
    <property type="entry name" value="MFS_sugar_transport-like"/>
</dbReference>
<evidence type="ECO:0000256" key="6">
    <source>
        <dbReference type="ARBA" id="ARBA00022692"/>
    </source>
</evidence>
<sequence>MRRIQSLVGVTSERHDVSYVLRICAVAALGGILFGYDTSVISGAIGPIRAHFHLSDAATGWAVSSVILGCIIGAFGSGWLAHTLGRRMALFICAILFSVQSIGAALAPDFTQFVIYRILGGLAVGIASAVSPMYMSEVSPKDMRGRALSMEQFAIVLGALIVYVVNYLIAARASTAWLEEMGWRWMLGSEIVPCLVFCATIFLIPESPRWHMIRGRESHALKTLSRISNEAHARSLIAEIRESMTQHTRQGPALMTVLRDRRARWIVFAGAMVAGLQQFTGINIVVYYAPMLLSTTSGSLQNALFQTIWIGVANLVGGMIGAWIVDRKGRRPLILWGSLGMTIGLLVSSIALYRQDSGLLALFGLLFYMLMFGLSWGPVAWILVSEIFPNRIRSIGMSLAVASNWVMNFVVAQGFPMLAGNHALNEAFHGAFSMWLFAALCLGSMVFVLRYIPETKGVSLEKIEETMMAGPAYSASRPGNKPLSTRRPVDHT</sequence>
<dbReference type="Pfam" id="PF00083">
    <property type="entry name" value="Sugar_tr"/>
    <property type="match status" value="1"/>
</dbReference>
<dbReference type="NCBIfam" id="TIGR00879">
    <property type="entry name" value="SP"/>
    <property type="match status" value="1"/>
</dbReference>
<dbReference type="InterPro" id="IPR047984">
    <property type="entry name" value="XylE-like"/>
</dbReference>
<evidence type="ECO:0000256" key="7">
    <source>
        <dbReference type="ARBA" id="ARBA00022989"/>
    </source>
</evidence>
<evidence type="ECO:0000256" key="9">
    <source>
        <dbReference type="RuleBase" id="RU003346"/>
    </source>
</evidence>
<evidence type="ECO:0000313" key="13">
    <source>
        <dbReference type="EMBL" id="CDG38226.1"/>
    </source>
</evidence>
<accession>A0A060QG61</accession>
<dbReference type="PANTHER" id="PTHR48020:SF12">
    <property type="entry name" value="PROTON MYO-INOSITOL COTRANSPORTER"/>
    <property type="match status" value="1"/>
</dbReference>
<name>A0A060QG61_9PROT</name>